<feature type="region of interest" description="Disordered" evidence="1">
    <location>
        <begin position="79"/>
        <end position="151"/>
    </location>
</feature>
<evidence type="ECO:0000256" key="1">
    <source>
        <dbReference type="SAM" id="MobiDB-lite"/>
    </source>
</evidence>
<dbReference type="Proteomes" id="UP000321058">
    <property type="component" value="Unassembled WGS sequence"/>
</dbReference>
<reference evidence="2 3" key="1">
    <citation type="submission" date="2019-07" db="EMBL/GenBank/DDBJ databases">
        <title>Whole genome shotgun sequence of Reyranella soli NBRC 108950.</title>
        <authorList>
            <person name="Hosoyama A."/>
            <person name="Uohara A."/>
            <person name="Ohji S."/>
            <person name="Ichikawa N."/>
        </authorList>
    </citation>
    <scope>NUCLEOTIDE SEQUENCE [LARGE SCALE GENOMIC DNA]</scope>
    <source>
        <strain evidence="2 3">NBRC 108950</strain>
    </source>
</reference>
<evidence type="ECO:0000313" key="3">
    <source>
        <dbReference type="Proteomes" id="UP000321058"/>
    </source>
</evidence>
<gene>
    <name evidence="2" type="ORF">RSO01_13470</name>
</gene>
<feature type="compositionally biased region" description="Basic and acidic residues" evidence="1">
    <location>
        <begin position="127"/>
        <end position="136"/>
    </location>
</feature>
<accession>A0A512N6C4</accession>
<feature type="region of interest" description="Disordered" evidence="1">
    <location>
        <begin position="163"/>
        <end position="185"/>
    </location>
</feature>
<sequence>MADRYAYAPGMKQDGLPAEAARGIDSPPSLLRASAGNLAAAQRRLAERKGLPEARPFNDLGCLTGPKAHIERKALFPGLSNRTSLPRKRTAAPADHGTAAQKIGKRGRCSKREYNNTDLFTASGVRDQQDAKRSPNDLETSSNRVPNDLENQPELLNSIGLGQAAASGGARANHQPSTTNQDDREGLTIAVALATFAPLLEIEEASTTD</sequence>
<evidence type="ECO:0000313" key="2">
    <source>
        <dbReference type="EMBL" id="GEP54181.1"/>
    </source>
</evidence>
<dbReference type="AlphaFoldDB" id="A0A512N6C4"/>
<dbReference type="EMBL" id="BKAJ01000024">
    <property type="protein sequence ID" value="GEP54181.1"/>
    <property type="molecule type" value="Genomic_DNA"/>
</dbReference>
<organism evidence="2 3">
    <name type="scientific">Reyranella soli</name>
    <dbReference type="NCBI Taxonomy" id="1230389"/>
    <lineage>
        <taxon>Bacteria</taxon>
        <taxon>Pseudomonadati</taxon>
        <taxon>Pseudomonadota</taxon>
        <taxon>Alphaproteobacteria</taxon>
        <taxon>Hyphomicrobiales</taxon>
        <taxon>Reyranellaceae</taxon>
        <taxon>Reyranella</taxon>
    </lineage>
</organism>
<proteinExistence type="predicted"/>
<protein>
    <submittedName>
        <fullName evidence="2">Uncharacterized protein</fullName>
    </submittedName>
</protein>
<keyword evidence="3" id="KW-1185">Reference proteome</keyword>
<feature type="region of interest" description="Disordered" evidence="1">
    <location>
        <begin position="1"/>
        <end position="26"/>
    </location>
</feature>
<comment type="caution">
    <text evidence="2">The sequence shown here is derived from an EMBL/GenBank/DDBJ whole genome shotgun (WGS) entry which is preliminary data.</text>
</comment>
<dbReference type="RefSeq" id="WP_147147495.1">
    <property type="nucleotide sequence ID" value="NZ_BKAJ01000024.1"/>
</dbReference>
<name>A0A512N6C4_9HYPH</name>